<evidence type="ECO:0000313" key="2">
    <source>
        <dbReference type="EMBL" id="KUJ08307.1"/>
    </source>
</evidence>
<dbReference type="Proteomes" id="UP000070700">
    <property type="component" value="Unassembled WGS sequence"/>
</dbReference>
<sequence length="185" mass="20194">MGSPWSSLVASIGQQSRHESSNSNTGQNQDNSTTYDTNRAKAGFEQMRASQDPNLTTEQRIDAEMAALDTILSSKFSSENGFFLVKDIKRTRQLLTKSGHVVPDTHVRLNAARMVGQGHLRAVHLYAHPYKDLTIEDVMLCLIAEARAMEAKEEQGVFTAASLGFEVTFGQFDGTPVGHPSPPGS</sequence>
<dbReference type="EMBL" id="KQ947436">
    <property type="protein sequence ID" value="KUJ08307.1"/>
    <property type="molecule type" value="Genomic_DNA"/>
</dbReference>
<evidence type="ECO:0000313" key="3">
    <source>
        <dbReference type="Proteomes" id="UP000070700"/>
    </source>
</evidence>
<keyword evidence="3" id="KW-1185">Reference proteome</keyword>
<feature type="region of interest" description="Disordered" evidence="1">
    <location>
        <begin position="1"/>
        <end position="38"/>
    </location>
</feature>
<evidence type="ECO:0000256" key="1">
    <source>
        <dbReference type="SAM" id="MobiDB-lite"/>
    </source>
</evidence>
<protein>
    <submittedName>
        <fullName evidence="2">Uncharacterized protein</fullName>
    </submittedName>
</protein>
<proteinExistence type="predicted"/>
<gene>
    <name evidence="2" type="ORF">LY89DRAFT_789124</name>
</gene>
<dbReference type="AlphaFoldDB" id="A0A132B9G0"/>
<accession>A0A132B9G0</accession>
<feature type="compositionally biased region" description="Polar residues" evidence="1">
    <location>
        <begin position="1"/>
        <end position="37"/>
    </location>
</feature>
<dbReference type="GeneID" id="28832948"/>
<dbReference type="InParanoid" id="A0A132B9G0"/>
<dbReference type="KEGG" id="psco:LY89DRAFT_789124"/>
<organism evidence="2 3">
    <name type="scientific">Mollisia scopiformis</name>
    <name type="common">Conifer needle endophyte fungus</name>
    <name type="synonym">Phialocephala scopiformis</name>
    <dbReference type="NCBI Taxonomy" id="149040"/>
    <lineage>
        <taxon>Eukaryota</taxon>
        <taxon>Fungi</taxon>
        <taxon>Dikarya</taxon>
        <taxon>Ascomycota</taxon>
        <taxon>Pezizomycotina</taxon>
        <taxon>Leotiomycetes</taxon>
        <taxon>Helotiales</taxon>
        <taxon>Mollisiaceae</taxon>
        <taxon>Mollisia</taxon>
    </lineage>
</organism>
<name>A0A132B9G0_MOLSC</name>
<reference evidence="2 3" key="1">
    <citation type="submission" date="2015-10" db="EMBL/GenBank/DDBJ databases">
        <title>Full genome of DAOMC 229536 Phialocephala scopiformis, a fungal endophyte of spruce producing the potent anti-insectan compound rugulosin.</title>
        <authorList>
            <consortium name="DOE Joint Genome Institute"/>
            <person name="Walker A.K."/>
            <person name="Frasz S.L."/>
            <person name="Seifert K.A."/>
            <person name="Miller J.D."/>
            <person name="Mondo S.J."/>
            <person name="Labutti K."/>
            <person name="Lipzen A."/>
            <person name="Dockter R."/>
            <person name="Kennedy M."/>
            <person name="Grigoriev I.V."/>
            <person name="Spatafora J.W."/>
        </authorList>
    </citation>
    <scope>NUCLEOTIDE SEQUENCE [LARGE SCALE GENOMIC DNA]</scope>
    <source>
        <strain evidence="2 3">CBS 120377</strain>
    </source>
</reference>
<dbReference type="RefSeq" id="XP_018062662.1">
    <property type="nucleotide sequence ID" value="XM_018223222.1"/>
</dbReference>